<gene>
    <name evidence="1" type="ORF">CAMSH0001_2116</name>
</gene>
<sequence length="60" mass="6963">MYVIKSLNLARSFKISSIVSLFSLNLRARTVNRYRIYRASIKAMIAKTDLKIDDARLNSR</sequence>
<protein>
    <submittedName>
        <fullName evidence="1">Uncharacterized protein</fullName>
    </submittedName>
</protein>
<name>C6REM4_9BACT</name>
<accession>C6REM4</accession>
<dbReference type="EMBL" id="ACVQ01000013">
    <property type="protein sequence ID" value="EET80400.1"/>
    <property type="molecule type" value="Genomic_DNA"/>
</dbReference>
<dbReference type="Proteomes" id="UP000003107">
    <property type="component" value="Unassembled WGS sequence"/>
</dbReference>
<organism evidence="1 2">
    <name type="scientific">Campylobacter showae RM3277</name>
    <dbReference type="NCBI Taxonomy" id="553219"/>
    <lineage>
        <taxon>Bacteria</taxon>
        <taxon>Pseudomonadati</taxon>
        <taxon>Campylobacterota</taxon>
        <taxon>Epsilonproteobacteria</taxon>
        <taxon>Campylobacterales</taxon>
        <taxon>Campylobacteraceae</taxon>
        <taxon>Campylobacter</taxon>
    </lineage>
</organism>
<keyword evidence="2" id="KW-1185">Reference proteome</keyword>
<comment type="caution">
    <text evidence="1">The sequence shown here is derived from an EMBL/GenBank/DDBJ whole genome shotgun (WGS) entry which is preliminary data.</text>
</comment>
<evidence type="ECO:0000313" key="2">
    <source>
        <dbReference type="Proteomes" id="UP000003107"/>
    </source>
</evidence>
<reference evidence="1 2" key="1">
    <citation type="submission" date="2009-07" db="EMBL/GenBank/DDBJ databases">
        <authorList>
            <person name="Madupu R."/>
            <person name="Sebastian Y."/>
            <person name="Durkin A.S."/>
            <person name="Torralba M."/>
            <person name="Methe B."/>
            <person name="Sutton G.G."/>
            <person name="Strausberg R.L."/>
            <person name="Nelson K.E."/>
        </authorList>
    </citation>
    <scope>NUCLEOTIDE SEQUENCE [LARGE SCALE GENOMIC DNA]</scope>
    <source>
        <strain evidence="1 2">RM3277</strain>
    </source>
</reference>
<evidence type="ECO:0000313" key="1">
    <source>
        <dbReference type="EMBL" id="EET80400.1"/>
    </source>
</evidence>
<proteinExistence type="predicted"/>
<dbReference type="AlphaFoldDB" id="C6REM4"/>